<dbReference type="InterPro" id="IPR056071">
    <property type="entry name" value="DUF7654"/>
</dbReference>
<protein>
    <submittedName>
        <fullName evidence="4">Uncharacterized protein</fullName>
    </submittedName>
</protein>
<feature type="transmembrane region" description="Helical" evidence="1">
    <location>
        <begin position="381"/>
        <end position="403"/>
    </location>
</feature>
<feature type="domain" description="DUF7654" evidence="2">
    <location>
        <begin position="524"/>
        <end position="661"/>
    </location>
</feature>
<evidence type="ECO:0000259" key="2">
    <source>
        <dbReference type="Pfam" id="PF24672"/>
    </source>
</evidence>
<feature type="domain" description="DUF7657" evidence="3">
    <location>
        <begin position="75"/>
        <end position="434"/>
    </location>
</feature>
<evidence type="ECO:0000313" key="5">
    <source>
        <dbReference type="Proteomes" id="UP000503130"/>
    </source>
</evidence>
<sequence>MFHKIIDNVIKWRYLLAIICLIGGVAFNLNGSSLNSWNSSFGLRESVSGKKISSVTVDDLIGLEKLSLWIPKLRSDGTIFGTSRGIRSDEWLVQTPFYISQADTGNNLVNETYETSGQNMVLAYNVTTLHPSIIGKPFNWGFLVLGASRGLSWYWTFKIIAMLLLSFEFAMILTRKNKILSLISSFWITYTPVVQWWFMQHLGDIVFDSMLIMVAMYHYFNSEKRYIKVLNVCLLVIGLIGFPLVFYPAFQIPFAYVILLFTIVQFVTAYKQKKIKKGDVMAIAVTLLVSASVVGLTVFQSWDAIKLTLGTVYPGSRFSTGGEYTLANISDFLLNIKLPFETPSTSNQVELSSSYHFLYFIILVFPFIFNKKDLKKNIFELLLIIFSIFLIFYSIVGVPSIVSKLTLFNLVTSNRAWQAMSVIAVFISIWFINYVFEKKEKISFYRYFVPIFVISIFLLYRVLTDDFYRNYVGRLILIVSILILIFSFILILHQKHILVCWVVFILTFVSGFTVNPLVHGIDAIEDKALSAEVKKIVADDKNAMWMSESTNLYNFVQMFGAKSIDGVRFYPDKELMSVIDENNDFEDIWNRYSHLSYTLTNDETTMNNPTPDSTHINLNMDLLRELNISYILTKRNLEEEFGSQFQLIYCDSDGNLIFKVNE</sequence>
<evidence type="ECO:0000259" key="3">
    <source>
        <dbReference type="Pfam" id="PF24677"/>
    </source>
</evidence>
<keyword evidence="1" id="KW-0472">Membrane</keyword>
<organism evidence="4 5">
    <name type="scientific">Streptococcus gallolyticus</name>
    <dbReference type="NCBI Taxonomy" id="315405"/>
    <lineage>
        <taxon>Bacteria</taxon>
        <taxon>Bacillati</taxon>
        <taxon>Bacillota</taxon>
        <taxon>Bacilli</taxon>
        <taxon>Lactobacillales</taxon>
        <taxon>Streptococcaceae</taxon>
        <taxon>Streptococcus</taxon>
    </lineage>
</organism>
<dbReference type="Pfam" id="PF24677">
    <property type="entry name" value="DUF7657"/>
    <property type="match status" value="1"/>
</dbReference>
<feature type="transmembrane region" description="Helical" evidence="1">
    <location>
        <begin position="444"/>
        <end position="463"/>
    </location>
</feature>
<dbReference type="InterPro" id="IPR056074">
    <property type="entry name" value="DUF7657"/>
</dbReference>
<feature type="transmembrane region" description="Helical" evidence="1">
    <location>
        <begin position="229"/>
        <end position="247"/>
    </location>
</feature>
<feature type="transmembrane region" description="Helical" evidence="1">
    <location>
        <begin position="499"/>
        <end position="518"/>
    </location>
</feature>
<dbReference type="AlphaFoldDB" id="A0AAE7CVH9"/>
<accession>A0AAE7CVH9</accession>
<feature type="transmembrane region" description="Helical" evidence="1">
    <location>
        <begin position="205"/>
        <end position="222"/>
    </location>
</feature>
<dbReference type="EMBL" id="CP050959">
    <property type="protein sequence ID" value="QIX75011.1"/>
    <property type="molecule type" value="Genomic_DNA"/>
</dbReference>
<reference evidence="4 5" key="1">
    <citation type="submission" date="2019-09" db="EMBL/GenBank/DDBJ databases">
        <title>FDA dAtabase for Regulatory Grade micrObial Sequences (FDA-ARGOS): Supporting development and validation of Infectious Disease Dx tests.</title>
        <authorList>
            <person name="Sciortino C."/>
            <person name="Tallon L."/>
            <person name="Sadzewicz L."/>
            <person name="Vavikolanu K."/>
            <person name="Mehta A."/>
            <person name="Aluvathingal J."/>
            <person name="Nadendla S."/>
            <person name="Nandy P."/>
            <person name="Geyer C."/>
            <person name="Yan Y."/>
            <person name="Sichtig H."/>
        </authorList>
    </citation>
    <scope>NUCLEOTIDE SEQUENCE [LARGE SCALE GENOMIC DNA]</scope>
    <source>
        <strain evidence="4 5">FDAARGOS_666</strain>
    </source>
</reference>
<evidence type="ECO:0000256" key="1">
    <source>
        <dbReference type="SAM" id="Phobius"/>
    </source>
</evidence>
<feature type="transmembrane region" description="Helical" evidence="1">
    <location>
        <begin position="415"/>
        <end position="432"/>
    </location>
</feature>
<name>A0AAE7CVH9_9STRE</name>
<feature type="transmembrane region" description="Helical" evidence="1">
    <location>
        <begin position="12"/>
        <end position="29"/>
    </location>
</feature>
<evidence type="ECO:0000313" key="4">
    <source>
        <dbReference type="EMBL" id="QIX75011.1"/>
    </source>
</evidence>
<proteinExistence type="predicted"/>
<feature type="transmembrane region" description="Helical" evidence="1">
    <location>
        <begin position="353"/>
        <end position="369"/>
    </location>
</feature>
<dbReference type="Proteomes" id="UP000503130">
    <property type="component" value="Chromosome"/>
</dbReference>
<gene>
    <name evidence="4" type="ORF">FOB74_09425</name>
</gene>
<keyword evidence="1" id="KW-1133">Transmembrane helix</keyword>
<feature type="transmembrane region" description="Helical" evidence="1">
    <location>
        <begin position="153"/>
        <end position="172"/>
    </location>
</feature>
<feature type="transmembrane region" description="Helical" evidence="1">
    <location>
        <begin position="253"/>
        <end position="270"/>
    </location>
</feature>
<feature type="transmembrane region" description="Helical" evidence="1">
    <location>
        <begin position="282"/>
        <end position="302"/>
    </location>
</feature>
<feature type="transmembrane region" description="Helical" evidence="1">
    <location>
        <begin position="475"/>
        <end position="492"/>
    </location>
</feature>
<dbReference type="Pfam" id="PF24672">
    <property type="entry name" value="DUF7654"/>
    <property type="match status" value="1"/>
</dbReference>
<keyword evidence="1" id="KW-0812">Transmembrane</keyword>
<feature type="transmembrane region" description="Helical" evidence="1">
    <location>
        <begin position="179"/>
        <end position="199"/>
    </location>
</feature>